<dbReference type="InterPro" id="IPR035911">
    <property type="entry name" value="MurE/MurF_N"/>
</dbReference>
<proteinExistence type="inferred from homology"/>
<keyword evidence="5 7" id="KW-0131">Cell cycle</keyword>
<dbReference type="Proteomes" id="UP000601990">
    <property type="component" value="Unassembled WGS sequence"/>
</dbReference>
<dbReference type="RefSeq" id="WP_169200018.1">
    <property type="nucleotide sequence ID" value="NZ_WTVH02000010.1"/>
</dbReference>
<keyword evidence="7" id="KW-0460">Magnesium</keyword>
<comment type="similarity">
    <text evidence="1 7">Belongs to the MurCDEF family. MurE subfamily.</text>
</comment>
<keyword evidence="2 7" id="KW-0132">Cell division</keyword>
<dbReference type="SUPFAM" id="SSF53623">
    <property type="entry name" value="MurD-like peptide ligases, catalytic domain"/>
    <property type="match status" value="1"/>
</dbReference>
<organism evidence="12 13">
    <name type="scientific">Aromatoleum buckelii</name>
    <dbReference type="NCBI Taxonomy" id="200254"/>
    <lineage>
        <taxon>Bacteria</taxon>
        <taxon>Pseudomonadati</taxon>
        <taxon>Pseudomonadota</taxon>
        <taxon>Betaproteobacteria</taxon>
        <taxon>Rhodocyclales</taxon>
        <taxon>Rhodocyclaceae</taxon>
        <taxon>Aromatoleum</taxon>
    </lineage>
</organism>
<evidence type="ECO:0000259" key="11">
    <source>
        <dbReference type="Pfam" id="PF08245"/>
    </source>
</evidence>
<dbReference type="Pfam" id="PF01225">
    <property type="entry name" value="Mur_ligase"/>
    <property type="match status" value="1"/>
</dbReference>
<evidence type="ECO:0000256" key="2">
    <source>
        <dbReference type="ARBA" id="ARBA00022618"/>
    </source>
</evidence>
<dbReference type="InterPro" id="IPR000713">
    <property type="entry name" value="Mur_ligase_N"/>
</dbReference>
<comment type="subcellular location">
    <subcellularLocation>
        <location evidence="7 8">Cytoplasm</location>
    </subcellularLocation>
</comment>
<dbReference type="NCBIfam" id="NF001126">
    <property type="entry name" value="PRK00139.1-4"/>
    <property type="match status" value="1"/>
</dbReference>
<feature type="binding site" evidence="7">
    <location>
        <position position="187"/>
    </location>
    <ligand>
        <name>UDP-N-acetyl-alpha-D-muramoyl-L-alanyl-D-glutamate</name>
        <dbReference type="ChEBI" id="CHEBI:83900"/>
    </ligand>
</feature>
<dbReference type="SUPFAM" id="SSF53244">
    <property type="entry name" value="MurD-like peptide ligases, peptide-binding domain"/>
    <property type="match status" value="1"/>
</dbReference>
<keyword evidence="4 7" id="KW-0573">Peptidoglycan synthesis</keyword>
<evidence type="ECO:0000256" key="1">
    <source>
        <dbReference type="ARBA" id="ARBA00005898"/>
    </source>
</evidence>
<evidence type="ECO:0000256" key="6">
    <source>
        <dbReference type="ARBA" id="ARBA00023316"/>
    </source>
</evidence>
<evidence type="ECO:0000313" key="13">
    <source>
        <dbReference type="Proteomes" id="UP000601990"/>
    </source>
</evidence>
<dbReference type="InterPro" id="IPR036615">
    <property type="entry name" value="Mur_ligase_C_dom_sf"/>
</dbReference>
<evidence type="ECO:0000256" key="3">
    <source>
        <dbReference type="ARBA" id="ARBA00022960"/>
    </source>
</evidence>
<comment type="pathway">
    <text evidence="7 8">Cell wall biogenesis; peptidoglycan biosynthesis.</text>
</comment>
<dbReference type="Gene3D" id="3.40.1390.10">
    <property type="entry name" value="MurE/MurF, N-terminal domain"/>
    <property type="match status" value="1"/>
</dbReference>
<feature type="binding site" evidence="7">
    <location>
        <begin position="110"/>
        <end position="116"/>
    </location>
    <ligand>
        <name>ATP</name>
        <dbReference type="ChEBI" id="CHEBI:30616"/>
    </ligand>
</feature>
<name>A0ABX1N699_9RHOO</name>
<feature type="binding site" evidence="7">
    <location>
        <position position="179"/>
    </location>
    <ligand>
        <name>UDP-N-acetyl-alpha-D-muramoyl-L-alanyl-D-glutamate</name>
        <dbReference type="ChEBI" id="CHEBI:83900"/>
    </ligand>
</feature>
<evidence type="ECO:0000259" key="9">
    <source>
        <dbReference type="Pfam" id="PF01225"/>
    </source>
</evidence>
<sequence length="502" mass="52653">MSAARAREILERLRLSGVVAHGITADSRRLQPGDLFAAWPGFAADGRRYVAAAIERGAAAVLWDDSDGMRLEALSVPAVPVPGLRSLGGFLAHEIHSRPSGKLWIAGVTGTNGKTTVSQWLAAALAGLGLRCGVIGTLGCGFPGELVDSGNTTPDALEVHRMLTAFVAESAGAAAMEVSSIGLDQERVNGVEFDVAVFTNLTRDHLDYHGSMETYAAAKARLFDLPGIGAAVINFDDDFGLAQARRLAASGMPVIGYTRFADRAGAVPGARVLVAAGEQNVPSGLRFALGWEGGHHTVQVRMVAPFNVSNLMAVIGSLLVRDVPMDDILRSVSRLTPPAGRMQLVGGVGEPLVVIDYAHSPDALAQVLEAVRSTAQGRGGRVVCVFGCGGDRDAGKRPMMGDVARALADRVIVTSDNPRSEDPLKIIDAIVQGAGPNAERVVDRAQAIRIAVGEAGANDVIVLAGKGHEPYQEVLGVRLPFSDVEQARLAVHAWNRSQGADQ</sequence>
<evidence type="ECO:0000256" key="4">
    <source>
        <dbReference type="ARBA" id="ARBA00022984"/>
    </source>
</evidence>
<dbReference type="NCBIfam" id="TIGR01085">
    <property type="entry name" value="murE"/>
    <property type="match status" value="1"/>
</dbReference>
<evidence type="ECO:0000256" key="8">
    <source>
        <dbReference type="RuleBase" id="RU004135"/>
    </source>
</evidence>
<evidence type="ECO:0000313" key="12">
    <source>
        <dbReference type="EMBL" id="NMF94801.1"/>
    </source>
</evidence>
<feature type="binding site" evidence="7">
    <location>
        <position position="185"/>
    </location>
    <ligand>
        <name>UDP-N-acetyl-alpha-D-muramoyl-L-alanyl-D-glutamate</name>
        <dbReference type="ChEBI" id="CHEBI:83900"/>
    </ligand>
</feature>
<comment type="PTM">
    <text evidence="7">Carboxylation is probably crucial for Mg(2+) binding and, consequently, for the gamma-phosphate positioning of ATP.</text>
</comment>
<evidence type="ECO:0000259" key="10">
    <source>
        <dbReference type="Pfam" id="PF02875"/>
    </source>
</evidence>
<dbReference type="InterPro" id="IPR005761">
    <property type="entry name" value="UDP-N-AcMur-Glu-dNH2Pim_ligase"/>
</dbReference>
<feature type="binding site" evidence="7">
    <location>
        <position position="465"/>
    </location>
    <ligand>
        <name>meso-2,6-diaminopimelate</name>
        <dbReference type="ChEBI" id="CHEBI:57791"/>
    </ligand>
</feature>
<dbReference type="Gene3D" id="3.90.190.20">
    <property type="entry name" value="Mur ligase, C-terminal domain"/>
    <property type="match status" value="1"/>
</dbReference>
<feature type="binding site" evidence="7">
    <location>
        <position position="151"/>
    </location>
    <ligand>
        <name>UDP-N-acetyl-alpha-D-muramoyl-L-alanyl-D-glutamate</name>
        <dbReference type="ChEBI" id="CHEBI:83900"/>
    </ligand>
</feature>
<comment type="catalytic activity">
    <reaction evidence="7">
        <text>UDP-N-acetyl-alpha-D-muramoyl-L-alanyl-D-glutamate + meso-2,6-diaminopimelate + ATP = UDP-N-acetyl-alpha-D-muramoyl-L-alanyl-gamma-D-glutamyl-meso-2,6-diaminopimelate + ADP + phosphate + H(+)</text>
        <dbReference type="Rhea" id="RHEA:23676"/>
        <dbReference type="ChEBI" id="CHEBI:15378"/>
        <dbReference type="ChEBI" id="CHEBI:30616"/>
        <dbReference type="ChEBI" id="CHEBI:43474"/>
        <dbReference type="ChEBI" id="CHEBI:57791"/>
        <dbReference type="ChEBI" id="CHEBI:83900"/>
        <dbReference type="ChEBI" id="CHEBI:83905"/>
        <dbReference type="ChEBI" id="CHEBI:456216"/>
        <dbReference type="EC" id="6.3.2.13"/>
    </reaction>
</comment>
<keyword evidence="3 7" id="KW-0133">Cell shape</keyword>
<dbReference type="GO" id="GO:0008765">
    <property type="term" value="F:UDP-N-acetylmuramoylalanyl-D-glutamate-2,6-diaminopimelate ligase activity"/>
    <property type="evidence" value="ECO:0007669"/>
    <property type="project" value="UniProtKB-EC"/>
</dbReference>
<feature type="domain" description="Mur ligase C-terminal" evidence="10">
    <location>
        <begin position="340"/>
        <end position="467"/>
    </location>
</feature>
<comment type="cofactor">
    <cofactor evidence="7">
        <name>Mg(2+)</name>
        <dbReference type="ChEBI" id="CHEBI:18420"/>
    </cofactor>
</comment>
<dbReference type="Pfam" id="PF08245">
    <property type="entry name" value="Mur_ligase_M"/>
    <property type="match status" value="1"/>
</dbReference>
<reference evidence="12" key="1">
    <citation type="submission" date="2019-12" db="EMBL/GenBank/DDBJ databases">
        <title>Comparative genomics gives insights into the taxonomy of the Azoarcus-Aromatoleum group and reveals separate origins of nif in the plant-associated Azoarcus and non-plant-associated Aromatoleum sub-groups.</title>
        <authorList>
            <person name="Lafos M."/>
            <person name="Maluk M."/>
            <person name="Batista M."/>
            <person name="Junghare M."/>
            <person name="Carmona M."/>
            <person name="Faoro H."/>
            <person name="Cruz L.M."/>
            <person name="Battistoni F."/>
            <person name="De Souza E."/>
            <person name="Pedrosa F."/>
            <person name="Chen W.-M."/>
            <person name="Poole P.S."/>
            <person name="Dixon R.A."/>
            <person name="James E.K."/>
        </authorList>
    </citation>
    <scope>NUCLEOTIDE SEQUENCE</scope>
    <source>
        <strain evidence="12">U120</strain>
    </source>
</reference>
<feature type="binding site" evidence="7">
    <location>
        <position position="27"/>
    </location>
    <ligand>
        <name>UDP-N-acetyl-alpha-D-muramoyl-L-alanyl-D-glutamate</name>
        <dbReference type="ChEBI" id="CHEBI:83900"/>
    </ligand>
</feature>
<dbReference type="EMBL" id="WTVH01000037">
    <property type="protein sequence ID" value="NMF94801.1"/>
    <property type="molecule type" value="Genomic_DNA"/>
</dbReference>
<dbReference type="Gene3D" id="3.40.1190.10">
    <property type="entry name" value="Mur-like, catalytic domain"/>
    <property type="match status" value="1"/>
</dbReference>
<comment type="caution">
    <text evidence="12">The sequence shown here is derived from an EMBL/GenBank/DDBJ whole genome shotgun (WGS) entry which is preliminary data.</text>
</comment>
<keyword evidence="7" id="KW-0547">Nucleotide-binding</keyword>
<gene>
    <name evidence="7" type="primary">murE</name>
    <name evidence="12" type="ORF">GO608_15905</name>
</gene>
<keyword evidence="7" id="KW-0067">ATP-binding</keyword>
<dbReference type="InterPro" id="IPR013221">
    <property type="entry name" value="Mur_ligase_cen"/>
</dbReference>
<dbReference type="InterPro" id="IPR036565">
    <property type="entry name" value="Mur-like_cat_sf"/>
</dbReference>
<feature type="binding site" evidence="7">
    <location>
        <begin position="152"/>
        <end position="153"/>
    </location>
    <ligand>
        <name>UDP-N-acetyl-alpha-D-muramoyl-L-alanyl-D-glutamate</name>
        <dbReference type="ChEBI" id="CHEBI:83900"/>
    </ligand>
</feature>
<keyword evidence="13" id="KW-1185">Reference proteome</keyword>
<dbReference type="HAMAP" id="MF_00208">
    <property type="entry name" value="MurE"/>
    <property type="match status" value="1"/>
</dbReference>
<dbReference type="PANTHER" id="PTHR23135">
    <property type="entry name" value="MUR LIGASE FAMILY MEMBER"/>
    <property type="match status" value="1"/>
</dbReference>
<accession>A0ABX1N699</accession>
<dbReference type="PANTHER" id="PTHR23135:SF4">
    <property type="entry name" value="UDP-N-ACETYLMURAMOYL-L-ALANYL-D-GLUTAMATE--2,6-DIAMINOPIMELATE LIGASE MURE HOMOLOG, CHLOROPLASTIC"/>
    <property type="match status" value="1"/>
</dbReference>
<dbReference type="EC" id="6.3.2.13" evidence="7"/>
<feature type="binding site" evidence="7">
    <location>
        <position position="469"/>
    </location>
    <ligand>
        <name>meso-2,6-diaminopimelate</name>
        <dbReference type="ChEBI" id="CHEBI:57791"/>
    </ligand>
</feature>
<keyword evidence="7" id="KW-0963">Cytoplasm</keyword>
<feature type="domain" description="Mur ligase N-terminal catalytic" evidence="9">
    <location>
        <begin position="21"/>
        <end position="84"/>
    </location>
</feature>
<dbReference type="SUPFAM" id="SSF63418">
    <property type="entry name" value="MurE/MurF N-terminal domain"/>
    <property type="match status" value="1"/>
</dbReference>
<comment type="function">
    <text evidence="7">Catalyzes the addition of meso-diaminopimelic acid to the nucleotide precursor UDP-N-acetylmuramoyl-L-alanyl-D-glutamate (UMAG) in the biosynthesis of bacterial cell-wall peptidoglycan.</text>
</comment>
<evidence type="ECO:0000256" key="5">
    <source>
        <dbReference type="ARBA" id="ARBA00023306"/>
    </source>
</evidence>
<keyword evidence="6 7" id="KW-0961">Cell wall biogenesis/degradation</keyword>
<evidence type="ECO:0000256" key="7">
    <source>
        <dbReference type="HAMAP-Rule" id="MF_00208"/>
    </source>
</evidence>
<dbReference type="InterPro" id="IPR004101">
    <property type="entry name" value="Mur_ligase_C"/>
</dbReference>
<feature type="binding site" evidence="7">
    <location>
        <position position="392"/>
    </location>
    <ligand>
        <name>meso-2,6-diaminopimelate</name>
        <dbReference type="ChEBI" id="CHEBI:57791"/>
    </ligand>
</feature>
<protein>
    <recommendedName>
        <fullName evidence="7">UDP-N-acetylmuramoyl-L-alanyl-D-glutamate--2,6-diaminopimelate ligase</fullName>
        <ecNumber evidence="7">6.3.2.13</ecNumber>
    </recommendedName>
    <alternativeName>
        <fullName evidence="7">Meso-A2pm-adding enzyme</fullName>
    </alternativeName>
    <alternativeName>
        <fullName evidence="7">Meso-diaminopimelate-adding enzyme</fullName>
    </alternativeName>
    <alternativeName>
        <fullName evidence="7">UDP-MurNAc-L-Ala-D-Glu:meso-diaminopimelate ligase</fullName>
    </alternativeName>
    <alternativeName>
        <fullName evidence="7">UDP-MurNAc-tripeptide synthetase</fullName>
    </alternativeName>
    <alternativeName>
        <fullName evidence="7">UDP-N-acetylmuramyl-tripeptide synthetase</fullName>
    </alternativeName>
</protein>
<feature type="modified residue" description="N6-carboxylysine" evidence="7">
    <location>
        <position position="219"/>
    </location>
</feature>
<keyword evidence="7 12" id="KW-0436">Ligase</keyword>
<dbReference type="Pfam" id="PF02875">
    <property type="entry name" value="Mur_ligase_C"/>
    <property type="match status" value="1"/>
</dbReference>
<comment type="caution">
    <text evidence="7">Lacks conserved residue(s) required for the propagation of feature annotation.</text>
</comment>
<feature type="short sequence motif" description="Meso-diaminopimelate recognition motif" evidence="7">
    <location>
        <begin position="416"/>
        <end position="419"/>
    </location>
</feature>
<feature type="domain" description="Mur ligase central" evidence="11">
    <location>
        <begin position="108"/>
        <end position="317"/>
    </location>
</feature>
<feature type="binding site" evidence="7">
    <location>
        <begin position="416"/>
        <end position="419"/>
    </location>
    <ligand>
        <name>meso-2,6-diaminopimelate</name>
        <dbReference type="ChEBI" id="CHEBI:57791"/>
    </ligand>
</feature>